<accession>A0A6G1U555</accession>
<evidence type="ECO:0000256" key="2">
    <source>
        <dbReference type="ARBA" id="ARBA00022803"/>
    </source>
</evidence>
<evidence type="ECO:0000256" key="3">
    <source>
        <dbReference type="SAM" id="SignalP"/>
    </source>
</evidence>
<comment type="caution">
    <text evidence="4">The sequence shown here is derived from an EMBL/GenBank/DDBJ whole genome shotgun (WGS) entry which is preliminary data.</text>
</comment>
<dbReference type="InterPro" id="IPR009003">
    <property type="entry name" value="Peptidase_S1_PA"/>
</dbReference>
<dbReference type="OrthoDB" id="1114009at2"/>
<feature type="signal peptide" evidence="3">
    <location>
        <begin position="1"/>
        <end position="20"/>
    </location>
</feature>
<organism evidence="4 5">
    <name type="scientific">Segatella copri</name>
    <dbReference type="NCBI Taxonomy" id="165179"/>
    <lineage>
        <taxon>Bacteria</taxon>
        <taxon>Pseudomonadati</taxon>
        <taxon>Bacteroidota</taxon>
        <taxon>Bacteroidia</taxon>
        <taxon>Bacteroidales</taxon>
        <taxon>Prevotellaceae</taxon>
        <taxon>Segatella</taxon>
    </lineage>
</organism>
<dbReference type="InterPro" id="IPR011990">
    <property type="entry name" value="TPR-like_helical_dom_sf"/>
</dbReference>
<keyword evidence="3" id="KW-0732">Signal</keyword>
<evidence type="ECO:0000313" key="4">
    <source>
        <dbReference type="EMBL" id="MQN82275.1"/>
    </source>
</evidence>
<sequence length="549" mass="60958">MKRINIIILTLMLGASSVLAQPGSVQKVAKSVFTLTTFNKDGAIISSTQGVFIDNKGTAISTFKPFVGATKASVVDATGKSYEVDAIMGADELYDVAKFRIKANTAAATIAAKETEAGQKVWLVPYSIKKSPFQQESITSVEKFLTSYNYYIFSTGVPENAVGCPFVNKNGQVIGLMHSNGQTTAIDANYASQLKVSGLSSLDAALRETTIRTALPDTEEEAMTMMTLKKGQLKMQDYDKYADEFIKKFPTSAFGYKEKALGLVNDSKYEEAARMMETGIKKSAAKDEAHSDYSDIIYQKIIYKGDSVYTAWTLDKALDEARQAYAIKAQPVYKHQEARILFTKGEYADAANIFLDLTKTPINSGELYLEAAQAKTRLKASDTEIEMLLDSAVSVGARTNMAGPYYLARGQYLANKGQYRRAVQDFNMYDSIARPVDPAFFYARYQCETKLRMWQPALFDIARTCYLAPKEPTFFAEWASLDLRVKRYDEGISAASRCIELAPEYADGYLLLGLLYKEKNMKAEAIKNLKKAEELGDKRAAGYLEKIKK</sequence>
<reference evidence="4 5" key="1">
    <citation type="submission" date="2019-09" db="EMBL/GenBank/DDBJ databases">
        <title>Distinct polysaccharide growth profiles of human intestinal Prevotella copri isolates.</title>
        <authorList>
            <person name="Fehlner-Peach H."/>
            <person name="Magnabosco C."/>
            <person name="Raghavan V."/>
            <person name="Scher J.U."/>
            <person name="Tett A."/>
            <person name="Cox L.M."/>
            <person name="Gottsegen C."/>
            <person name="Watters A."/>
            <person name="Wiltshire- Gordon J.D."/>
            <person name="Segata N."/>
            <person name="Bonneau R."/>
            <person name="Littman D.R."/>
        </authorList>
    </citation>
    <scope>NUCLEOTIDE SEQUENCE [LARGE SCALE GENOMIC DNA]</scope>
    <source>
        <strain evidence="5">iA622</strain>
    </source>
</reference>
<name>A0A6G1U555_9BACT</name>
<dbReference type="PANTHER" id="PTHR44858:SF1">
    <property type="entry name" value="UDP-N-ACETYLGLUCOSAMINE--PEPTIDE N-ACETYLGLUCOSAMINYLTRANSFERASE SPINDLY-RELATED"/>
    <property type="match status" value="1"/>
</dbReference>
<dbReference type="InterPro" id="IPR050498">
    <property type="entry name" value="Ycf3"/>
</dbReference>
<dbReference type="SUPFAM" id="SSF50494">
    <property type="entry name" value="Trypsin-like serine proteases"/>
    <property type="match status" value="1"/>
</dbReference>
<dbReference type="SUPFAM" id="SSF48452">
    <property type="entry name" value="TPR-like"/>
    <property type="match status" value="1"/>
</dbReference>
<dbReference type="AlphaFoldDB" id="A0A6G1U555"/>
<dbReference type="PANTHER" id="PTHR44858">
    <property type="entry name" value="TETRATRICOPEPTIDE REPEAT PROTEIN 6"/>
    <property type="match status" value="1"/>
</dbReference>
<dbReference type="RefSeq" id="WP_153126093.1">
    <property type="nucleotide sequence ID" value="NZ_VZCB01000101.1"/>
</dbReference>
<keyword evidence="2" id="KW-0802">TPR repeat</keyword>
<proteinExistence type="predicted"/>
<dbReference type="Gene3D" id="2.40.10.120">
    <property type="match status" value="1"/>
</dbReference>
<dbReference type="Proteomes" id="UP000480425">
    <property type="component" value="Unassembled WGS sequence"/>
</dbReference>
<dbReference type="EMBL" id="VZCB01000101">
    <property type="protein sequence ID" value="MQN82275.1"/>
    <property type="molecule type" value="Genomic_DNA"/>
</dbReference>
<gene>
    <name evidence="4" type="ORF">F7D73_15290</name>
</gene>
<feature type="chain" id="PRO_5026274011" evidence="3">
    <location>
        <begin position="21"/>
        <end position="549"/>
    </location>
</feature>
<protein>
    <submittedName>
        <fullName evidence="4">Tetratricopeptide repeat protein</fullName>
    </submittedName>
</protein>
<evidence type="ECO:0000256" key="1">
    <source>
        <dbReference type="ARBA" id="ARBA00022737"/>
    </source>
</evidence>
<dbReference type="Gene3D" id="1.25.40.10">
    <property type="entry name" value="Tetratricopeptide repeat domain"/>
    <property type="match status" value="2"/>
</dbReference>
<evidence type="ECO:0000313" key="5">
    <source>
        <dbReference type="Proteomes" id="UP000480425"/>
    </source>
</evidence>
<keyword evidence="1" id="KW-0677">Repeat</keyword>